<dbReference type="PROSITE" id="PS01124">
    <property type="entry name" value="HTH_ARAC_FAMILY_2"/>
    <property type="match status" value="1"/>
</dbReference>
<dbReference type="SUPFAM" id="SSF46689">
    <property type="entry name" value="Homeodomain-like"/>
    <property type="match status" value="2"/>
</dbReference>
<dbReference type="GO" id="GO:0003700">
    <property type="term" value="F:DNA-binding transcription factor activity"/>
    <property type="evidence" value="ECO:0007669"/>
    <property type="project" value="InterPro"/>
</dbReference>
<protein>
    <submittedName>
        <fullName evidence="6">XylR family transcriptional regulator</fullName>
    </submittedName>
</protein>
<evidence type="ECO:0000259" key="5">
    <source>
        <dbReference type="PROSITE" id="PS01124"/>
    </source>
</evidence>
<proteinExistence type="predicted"/>
<dbReference type="Pfam" id="PF13377">
    <property type="entry name" value="Peripla_BP_3"/>
    <property type="match status" value="1"/>
</dbReference>
<dbReference type="EMBL" id="VWOX01000003">
    <property type="protein sequence ID" value="KAA5545415.1"/>
    <property type="molecule type" value="Genomic_DNA"/>
</dbReference>
<dbReference type="PANTHER" id="PTHR30146">
    <property type="entry name" value="LACI-RELATED TRANSCRIPTIONAL REPRESSOR"/>
    <property type="match status" value="1"/>
</dbReference>
<evidence type="ECO:0000256" key="4">
    <source>
        <dbReference type="SAM" id="MobiDB-lite"/>
    </source>
</evidence>
<keyword evidence="2" id="KW-0238">DNA-binding</keyword>
<feature type="domain" description="HTH araC/xylS-type" evidence="5">
    <location>
        <begin position="285"/>
        <end position="383"/>
    </location>
</feature>
<dbReference type="GO" id="GO:0000976">
    <property type="term" value="F:transcription cis-regulatory region binding"/>
    <property type="evidence" value="ECO:0007669"/>
    <property type="project" value="TreeGrafter"/>
</dbReference>
<accession>A0A5M6DJE9</accession>
<dbReference type="InterPro" id="IPR028082">
    <property type="entry name" value="Peripla_BP_I"/>
</dbReference>
<dbReference type="Proteomes" id="UP000324479">
    <property type="component" value="Unassembled WGS sequence"/>
</dbReference>
<keyword evidence="7" id="KW-1185">Reference proteome</keyword>
<dbReference type="Pfam" id="PF12833">
    <property type="entry name" value="HTH_18"/>
    <property type="match status" value="1"/>
</dbReference>
<feature type="region of interest" description="Disordered" evidence="4">
    <location>
        <begin position="370"/>
        <end position="393"/>
    </location>
</feature>
<dbReference type="Gene3D" id="1.10.10.60">
    <property type="entry name" value="Homeodomain-like"/>
    <property type="match status" value="1"/>
</dbReference>
<dbReference type="PANTHER" id="PTHR30146:SF24">
    <property type="entry name" value="XYLOSE OPERON REGULATORY PROTEIN"/>
    <property type="match status" value="1"/>
</dbReference>
<dbReference type="SUPFAM" id="SSF53822">
    <property type="entry name" value="Periplasmic binding protein-like I"/>
    <property type="match status" value="1"/>
</dbReference>
<evidence type="ECO:0000256" key="1">
    <source>
        <dbReference type="ARBA" id="ARBA00023015"/>
    </source>
</evidence>
<dbReference type="AlphaFoldDB" id="A0A5M6DJE9"/>
<dbReference type="InterPro" id="IPR046335">
    <property type="entry name" value="LacI/GalR-like_sensor"/>
</dbReference>
<feature type="compositionally biased region" description="Basic and acidic residues" evidence="4">
    <location>
        <begin position="380"/>
        <end position="393"/>
    </location>
</feature>
<organism evidence="6 7">
    <name type="scientific">Roseiconus nitratireducens</name>
    <dbReference type="NCBI Taxonomy" id="2605748"/>
    <lineage>
        <taxon>Bacteria</taxon>
        <taxon>Pseudomonadati</taxon>
        <taxon>Planctomycetota</taxon>
        <taxon>Planctomycetia</taxon>
        <taxon>Pirellulales</taxon>
        <taxon>Pirellulaceae</taxon>
        <taxon>Roseiconus</taxon>
    </lineage>
</organism>
<dbReference type="Gene3D" id="3.40.50.2300">
    <property type="match status" value="2"/>
</dbReference>
<comment type="caution">
    <text evidence="6">The sequence shown here is derived from an EMBL/GenBank/DDBJ whole genome shotgun (WGS) entry which is preliminary data.</text>
</comment>
<gene>
    <name evidence="6" type="ORF">FYK55_07125</name>
</gene>
<keyword evidence="3" id="KW-0804">Transcription</keyword>
<keyword evidence="1" id="KW-0805">Transcription regulation</keyword>
<sequence>MPQQLSVALLIETSNAYARGLLRGIASYTHQNPRWSIYLPEQERGARPPAWLKNWRGDGLIARIENEAIARAVRPLKLPVVDVSAARALPDIPYIETDDRAIAALAYSHLRERGLRTFAYCGDALFEWSRNRQHAFEQHAAADGSDCHVFESRATSRKSPSTDRRRLTNWLRRLPKPVGLFACYDKKALEVLDICRQKQIKVPFEIAVLGADNDELLCDLCTPPLSSIIPAAEQTGREAAEMLDRMMRERRRKRKQEVASRLIPPLGIATRMSTDVVATEDAEIAAAVRFVRDHCCEGIKVEDILQAVPLSRRILERRFREIVGRTPHQEIMRRRIEAVSALLLNSDLTLGVISRQTGFQSQEHMSVAFKKQVGVPPGQYRRDQTATRNKHPD</sequence>
<evidence type="ECO:0000313" key="7">
    <source>
        <dbReference type="Proteomes" id="UP000324479"/>
    </source>
</evidence>
<evidence type="ECO:0000256" key="2">
    <source>
        <dbReference type="ARBA" id="ARBA00023125"/>
    </source>
</evidence>
<dbReference type="InterPro" id="IPR009057">
    <property type="entry name" value="Homeodomain-like_sf"/>
</dbReference>
<name>A0A5M6DJE9_9BACT</name>
<reference evidence="6 7" key="1">
    <citation type="submission" date="2019-08" db="EMBL/GenBank/DDBJ databases">
        <authorList>
            <person name="Dhanesh K."/>
            <person name="Kumar G."/>
            <person name="Sasikala C."/>
            <person name="Venkata Ramana C."/>
        </authorList>
    </citation>
    <scope>NUCLEOTIDE SEQUENCE [LARGE SCALE GENOMIC DNA]</scope>
    <source>
        <strain evidence="6 7">JC645</strain>
    </source>
</reference>
<dbReference type="RefSeq" id="WP_150075684.1">
    <property type="nucleotide sequence ID" value="NZ_VWOX01000003.1"/>
</dbReference>
<evidence type="ECO:0000256" key="3">
    <source>
        <dbReference type="ARBA" id="ARBA00023163"/>
    </source>
</evidence>
<dbReference type="InterPro" id="IPR054031">
    <property type="entry name" value="XylR_PBP1"/>
</dbReference>
<dbReference type="Pfam" id="PF22177">
    <property type="entry name" value="PBP1_XylR"/>
    <property type="match status" value="1"/>
</dbReference>
<dbReference type="CDD" id="cd01543">
    <property type="entry name" value="PBP1_XylR"/>
    <property type="match status" value="1"/>
</dbReference>
<evidence type="ECO:0000313" key="6">
    <source>
        <dbReference type="EMBL" id="KAA5545415.1"/>
    </source>
</evidence>
<dbReference type="InterPro" id="IPR018060">
    <property type="entry name" value="HTH_AraC"/>
</dbReference>
<dbReference type="SMART" id="SM00342">
    <property type="entry name" value="HTH_ARAC"/>
    <property type="match status" value="1"/>
</dbReference>